<reference evidence="1 2" key="1">
    <citation type="journal article" date="2018" name="Mol. Biol. Evol.">
        <title>Broad Genomic Sampling Reveals a Smut Pathogenic Ancestry of the Fungal Clade Ustilaginomycotina.</title>
        <authorList>
            <person name="Kijpornyongpan T."/>
            <person name="Mondo S.J."/>
            <person name="Barry K."/>
            <person name="Sandor L."/>
            <person name="Lee J."/>
            <person name="Lipzen A."/>
            <person name="Pangilinan J."/>
            <person name="LaButti K."/>
            <person name="Hainaut M."/>
            <person name="Henrissat B."/>
            <person name="Grigoriev I.V."/>
            <person name="Spatafora J.W."/>
            <person name="Aime M.C."/>
        </authorList>
    </citation>
    <scope>NUCLEOTIDE SEQUENCE [LARGE SCALE GENOMIC DNA]</scope>
    <source>
        <strain evidence="1 2">SA 807</strain>
    </source>
</reference>
<dbReference type="EMBL" id="KZ820457">
    <property type="protein sequence ID" value="PWN47353.1"/>
    <property type="molecule type" value="Genomic_DNA"/>
</dbReference>
<organism evidence="1 2">
    <name type="scientific">Violaceomyces palustris</name>
    <dbReference type="NCBI Taxonomy" id="1673888"/>
    <lineage>
        <taxon>Eukaryota</taxon>
        <taxon>Fungi</taxon>
        <taxon>Dikarya</taxon>
        <taxon>Basidiomycota</taxon>
        <taxon>Ustilaginomycotina</taxon>
        <taxon>Ustilaginomycetes</taxon>
        <taxon>Violaceomycetales</taxon>
        <taxon>Violaceomycetaceae</taxon>
        <taxon>Violaceomyces</taxon>
    </lineage>
</organism>
<gene>
    <name evidence="1" type="ORF">IE53DRAFT_371529</name>
</gene>
<evidence type="ECO:0000313" key="1">
    <source>
        <dbReference type="EMBL" id="PWN47353.1"/>
    </source>
</evidence>
<accession>A0ACD0NNH6</accession>
<name>A0ACD0NNH6_9BASI</name>
<proteinExistence type="predicted"/>
<keyword evidence="2" id="KW-1185">Reference proteome</keyword>
<sequence>MFRRPITQVPRTRVRLASSSSSSSSSSSTPRPPPPSSRRLVNSTNLATAAALTLVGAYATYHFSSSIHSDASPAIPGDTRPHPLWSPPTRAQMIQALKQSSAKSLSPTASLPRSQPLHTSPTQQDDDDQGFDLLIVGGGATGSGIAVDAATRGLSVAMVERDDFGAGTSSKSTKLIHGGVRYLQKAVFELDYEQYKMVREALHERKTFLHIAPYLSDHLPIMLPVYKWWQIPYYWAGTKMYDILAGSANMESSYVLGKGKALEAFPMLKSQGLAGAVVYYDGQHNDTRMNVALAMTAVHHGAVVANHTEVTALHKKPVPGKPDQVCGARLRDVLTGEEWDVKCKGLINATGPFSDALRKMDSPTAQEIVAASSGVHITLPGYFSPRDMGLIDPQTSDGRVIFFLPWQGNTIAGTTDTAAPVEAHPKPKEEEIQWILDEVRNYLSPDIKVRRGDVLSAWSGLRPLVKDPAAVDTQSLVRNHMINVSESGLLTIAGGKWTTYREMAEQTVDRAIQEYGLKPKRGCVTKQTRLIGSHGWTKTMYVKLLQRFGLDTEVAKHLSNTYGDRAWSVCSIAEPTGQRWPVHGKRIDQLYPYIEAEIRYACRSEYAATAQDFIARRTRISFLNAEATVESLPRVIDVMAQELGWDRERKEAEWKEGVQFLASMGLQPTRVRQLEGISLDEMRSLREGKQDKLKQQQQQQQPAQAAIIGRAQFTSEEMDELRNKFELLDTNSDGKLDAKDLSQVLVRLGYENVDERTLDGIVSEVDFAKAGALHFEDFLDVFAALKDSRLENAFAHILSEVDSQGLRPTAPVADPVGPNAKEQSKRRDESRTIPVEKSGGGW</sequence>
<dbReference type="Proteomes" id="UP000245626">
    <property type="component" value="Unassembled WGS sequence"/>
</dbReference>
<evidence type="ECO:0000313" key="2">
    <source>
        <dbReference type="Proteomes" id="UP000245626"/>
    </source>
</evidence>
<protein>
    <submittedName>
        <fullName evidence="1">DAO-domain-containing protein</fullName>
    </submittedName>
</protein>